<evidence type="ECO:0000259" key="7">
    <source>
        <dbReference type="PROSITE" id="PS50850"/>
    </source>
</evidence>
<dbReference type="SUPFAM" id="SSF103473">
    <property type="entry name" value="MFS general substrate transporter"/>
    <property type="match status" value="1"/>
</dbReference>
<feature type="transmembrane region" description="Helical" evidence="6">
    <location>
        <begin position="158"/>
        <end position="179"/>
    </location>
</feature>
<keyword evidence="3 6" id="KW-1133">Transmembrane helix</keyword>
<feature type="transmembrane region" description="Helical" evidence="6">
    <location>
        <begin position="346"/>
        <end position="368"/>
    </location>
</feature>
<sequence>MEVFGSDNEETSSYQSASSQAGNERPRRARLADSVIFTVLGVVFSTWAVRIPAVSRALSLSEGEIGLALLGLAIGSIFGLMTSGVLVSRYGGRWVIRGGLGVYTVALVGITLTKGLVALIGAVLVFGFGKGVIDVAANAQGVRIERAYPGQIMGSFHALFSGGGLVGAGLGAVATSVGLSVQTHFTLVGTALFVTGLTASVWLLPKSPDAGTGPTVVLPSRTLVAFCVIGFCALFIEGVGNDWSAVFLETSAGGTETIGALGFAAFSGTMMLGRFLADHAVERTNPKRFLRFAALVAAVGIGLTLLARPLVAVVGFAVLGLGLAGMMPVALSIAATHDPETPPEQAIAAVSTAGYGGFAVGPVVIGLIAEATSLRVAFVPALVLIVLLVAVTGLLPTVARSVADAETPA</sequence>
<evidence type="ECO:0000256" key="1">
    <source>
        <dbReference type="ARBA" id="ARBA00004141"/>
    </source>
</evidence>
<reference evidence="8 9" key="1">
    <citation type="submission" date="2018-11" db="EMBL/GenBank/DDBJ databases">
        <title>Taxonoimc description of Halomarina strain SPP-AMP-1.</title>
        <authorList>
            <person name="Pal Y."/>
            <person name="Srinivasana K."/>
            <person name="Verma A."/>
            <person name="Kumar P."/>
        </authorList>
    </citation>
    <scope>NUCLEOTIDE SEQUENCE [LARGE SCALE GENOMIC DNA]</scope>
    <source>
        <strain evidence="8 9">SPP-AMP-1</strain>
    </source>
</reference>
<dbReference type="GO" id="GO:0022857">
    <property type="term" value="F:transmembrane transporter activity"/>
    <property type="evidence" value="ECO:0007669"/>
    <property type="project" value="InterPro"/>
</dbReference>
<feature type="transmembrane region" description="Helical" evidence="6">
    <location>
        <begin position="289"/>
        <end position="307"/>
    </location>
</feature>
<dbReference type="GO" id="GO:0016020">
    <property type="term" value="C:membrane"/>
    <property type="evidence" value="ECO:0007669"/>
    <property type="project" value="UniProtKB-SubCell"/>
</dbReference>
<feature type="transmembrane region" description="Helical" evidence="6">
    <location>
        <begin position="256"/>
        <end position="277"/>
    </location>
</feature>
<dbReference type="AlphaFoldDB" id="A0A3P3RM02"/>
<feature type="transmembrane region" description="Helical" evidence="6">
    <location>
        <begin position="35"/>
        <end position="53"/>
    </location>
</feature>
<evidence type="ECO:0000256" key="6">
    <source>
        <dbReference type="SAM" id="Phobius"/>
    </source>
</evidence>
<proteinExistence type="predicted"/>
<dbReference type="InterPro" id="IPR020846">
    <property type="entry name" value="MFS_dom"/>
</dbReference>
<organism evidence="8 9">
    <name type="scientific">Halocatena pleomorpha</name>
    <dbReference type="NCBI Taxonomy" id="1785090"/>
    <lineage>
        <taxon>Archaea</taxon>
        <taxon>Methanobacteriati</taxon>
        <taxon>Methanobacteriota</taxon>
        <taxon>Stenosarchaea group</taxon>
        <taxon>Halobacteria</taxon>
        <taxon>Halobacteriales</taxon>
        <taxon>Natronomonadaceae</taxon>
        <taxon>Halocatena</taxon>
    </lineage>
</organism>
<dbReference type="Gene3D" id="1.20.1250.20">
    <property type="entry name" value="MFS general substrate transporter like domains"/>
    <property type="match status" value="2"/>
</dbReference>
<feature type="transmembrane region" description="Helical" evidence="6">
    <location>
        <begin position="216"/>
        <end position="236"/>
    </location>
</feature>
<gene>
    <name evidence="8" type="ORF">EIK79_02935</name>
</gene>
<dbReference type="PROSITE" id="PS50850">
    <property type="entry name" value="MFS"/>
    <property type="match status" value="1"/>
</dbReference>
<feature type="transmembrane region" description="Helical" evidence="6">
    <location>
        <begin position="185"/>
        <end position="204"/>
    </location>
</feature>
<feature type="transmembrane region" description="Helical" evidence="6">
    <location>
        <begin position="94"/>
        <end position="112"/>
    </location>
</feature>
<dbReference type="Pfam" id="PF07690">
    <property type="entry name" value="MFS_1"/>
    <property type="match status" value="2"/>
</dbReference>
<dbReference type="PANTHER" id="PTHR23514">
    <property type="entry name" value="BYPASS OF STOP CODON PROTEIN 6"/>
    <property type="match status" value="1"/>
</dbReference>
<feature type="transmembrane region" description="Helical" evidence="6">
    <location>
        <begin position="65"/>
        <end position="87"/>
    </location>
</feature>
<dbReference type="EMBL" id="RRCH01000003">
    <property type="protein sequence ID" value="RRJ33859.1"/>
    <property type="molecule type" value="Genomic_DNA"/>
</dbReference>
<comment type="subcellular location">
    <subcellularLocation>
        <location evidence="1">Membrane</location>
        <topology evidence="1">Multi-pass membrane protein</topology>
    </subcellularLocation>
</comment>
<comment type="caution">
    <text evidence="8">The sequence shown here is derived from an EMBL/GenBank/DDBJ whole genome shotgun (WGS) entry which is preliminary data.</text>
</comment>
<dbReference type="PANTHER" id="PTHR23514:SF13">
    <property type="entry name" value="INNER MEMBRANE PROTEIN YBJJ"/>
    <property type="match status" value="1"/>
</dbReference>
<evidence type="ECO:0000256" key="4">
    <source>
        <dbReference type="ARBA" id="ARBA00023136"/>
    </source>
</evidence>
<feature type="transmembrane region" description="Helical" evidence="6">
    <location>
        <begin position="118"/>
        <end position="137"/>
    </location>
</feature>
<dbReference type="Proteomes" id="UP000282322">
    <property type="component" value="Unassembled WGS sequence"/>
</dbReference>
<feature type="compositionally biased region" description="Polar residues" evidence="5">
    <location>
        <begin position="11"/>
        <end position="22"/>
    </location>
</feature>
<dbReference type="InterPro" id="IPR011701">
    <property type="entry name" value="MFS"/>
</dbReference>
<feature type="domain" description="Major facilitator superfamily (MFS) profile" evidence="7">
    <location>
        <begin position="29"/>
        <end position="399"/>
    </location>
</feature>
<feature type="transmembrane region" description="Helical" evidence="6">
    <location>
        <begin position="313"/>
        <end position="334"/>
    </location>
</feature>
<evidence type="ECO:0000313" key="9">
    <source>
        <dbReference type="Proteomes" id="UP000282322"/>
    </source>
</evidence>
<dbReference type="InterPro" id="IPR051788">
    <property type="entry name" value="MFS_Transporter"/>
</dbReference>
<feature type="region of interest" description="Disordered" evidence="5">
    <location>
        <begin position="1"/>
        <end position="25"/>
    </location>
</feature>
<evidence type="ECO:0000256" key="2">
    <source>
        <dbReference type="ARBA" id="ARBA00022692"/>
    </source>
</evidence>
<dbReference type="OrthoDB" id="170007at2157"/>
<keyword evidence="2 6" id="KW-0812">Transmembrane</keyword>
<dbReference type="CDD" id="cd17393">
    <property type="entry name" value="MFS_MosC_like"/>
    <property type="match status" value="1"/>
</dbReference>
<name>A0A3P3RM02_9EURY</name>
<keyword evidence="4 6" id="KW-0472">Membrane</keyword>
<dbReference type="InterPro" id="IPR036259">
    <property type="entry name" value="MFS_trans_sf"/>
</dbReference>
<accession>A0A3P3RM02</accession>
<evidence type="ECO:0000313" key="8">
    <source>
        <dbReference type="EMBL" id="RRJ33859.1"/>
    </source>
</evidence>
<keyword evidence="9" id="KW-1185">Reference proteome</keyword>
<feature type="transmembrane region" description="Helical" evidence="6">
    <location>
        <begin position="374"/>
        <end position="395"/>
    </location>
</feature>
<evidence type="ECO:0000256" key="5">
    <source>
        <dbReference type="SAM" id="MobiDB-lite"/>
    </source>
</evidence>
<evidence type="ECO:0000256" key="3">
    <source>
        <dbReference type="ARBA" id="ARBA00022989"/>
    </source>
</evidence>
<protein>
    <submittedName>
        <fullName evidence="8">MFS transporter</fullName>
    </submittedName>
</protein>